<protein>
    <submittedName>
        <fullName evidence="1">Uncharacterized protein</fullName>
    </submittedName>
</protein>
<comment type="caution">
    <text evidence="1">The sequence shown here is derived from an EMBL/GenBank/DDBJ whole genome shotgun (WGS) entry which is preliminary data.</text>
</comment>
<dbReference type="AlphaFoldDB" id="A0AAV7SJH0"/>
<dbReference type="Proteomes" id="UP001066276">
    <property type="component" value="Chromosome 4_2"/>
</dbReference>
<name>A0AAV7SJH0_PLEWA</name>
<keyword evidence="2" id="KW-1185">Reference proteome</keyword>
<reference evidence="1" key="1">
    <citation type="journal article" date="2022" name="bioRxiv">
        <title>Sequencing and chromosome-scale assembly of the giantPleurodeles waltlgenome.</title>
        <authorList>
            <person name="Brown T."/>
            <person name="Elewa A."/>
            <person name="Iarovenko S."/>
            <person name="Subramanian E."/>
            <person name="Araus A.J."/>
            <person name="Petzold A."/>
            <person name="Susuki M."/>
            <person name="Suzuki K.-i.T."/>
            <person name="Hayashi T."/>
            <person name="Toyoda A."/>
            <person name="Oliveira C."/>
            <person name="Osipova E."/>
            <person name="Leigh N.D."/>
            <person name="Simon A."/>
            <person name="Yun M.H."/>
        </authorList>
    </citation>
    <scope>NUCLEOTIDE SEQUENCE</scope>
    <source>
        <strain evidence="1">20211129_DDA</strain>
        <tissue evidence="1">Liver</tissue>
    </source>
</reference>
<evidence type="ECO:0000313" key="2">
    <source>
        <dbReference type="Proteomes" id="UP001066276"/>
    </source>
</evidence>
<accession>A0AAV7SJH0</accession>
<sequence>MSSTVVAPGASPADTPMDLRTDPAMERILQELCTVGCHLEAIDIKIANLSPDSKSIRTDIAGFQGKVTELDHRLTTVENKIVTILDVDSELQFLRHKPTDLEDRSRRDNVCFFGLPEKEEGADLRAFLKDFLPPSQALPFLLQWSFNEPTESALPPRIMSRGPVPL</sequence>
<dbReference type="EMBL" id="JANPWB010000008">
    <property type="protein sequence ID" value="KAJ1164194.1"/>
    <property type="molecule type" value="Genomic_DNA"/>
</dbReference>
<proteinExistence type="predicted"/>
<organism evidence="1 2">
    <name type="scientific">Pleurodeles waltl</name>
    <name type="common">Iberian ribbed newt</name>
    <dbReference type="NCBI Taxonomy" id="8319"/>
    <lineage>
        <taxon>Eukaryota</taxon>
        <taxon>Metazoa</taxon>
        <taxon>Chordata</taxon>
        <taxon>Craniata</taxon>
        <taxon>Vertebrata</taxon>
        <taxon>Euteleostomi</taxon>
        <taxon>Amphibia</taxon>
        <taxon>Batrachia</taxon>
        <taxon>Caudata</taxon>
        <taxon>Salamandroidea</taxon>
        <taxon>Salamandridae</taxon>
        <taxon>Pleurodelinae</taxon>
        <taxon>Pleurodeles</taxon>
    </lineage>
</organism>
<evidence type="ECO:0000313" key="1">
    <source>
        <dbReference type="EMBL" id="KAJ1164194.1"/>
    </source>
</evidence>
<gene>
    <name evidence="1" type="ORF">NDU88_004639</name>
</gene>